<dbReference type="EMBL" id="LC779065">
    <property type="protein sequence ID" value="BES79899.1"/>
    <property type="molecule type" value="Genomic_DNA"/>
</dbReference>
<protein>
    <submittedName>
        <fullName evidence="2">Uncharacterized protein</fullName>
    </submittedName>
</protein>
<evidence type="ECO:0000256" key="1">
    <source>
        <dbReference type="SAM" id="MobiDB-lite"/>
    </source>
</evidence>
<evidence type="ECO:0000313" key="2">
    <source>
        <dbReference type="EMBL" id="BES79899.1"/>
    </source>
</evidence>
<keyword evidence="3" id="KW-1185">Reference proteome</keyword>
<name>A0AA86MC50_9CAUD</name>
<evidence type="ECO:0000313" key="3">
    <source>
        <dbReference type="Proteomes" id="UP001304813"/>
    </source>
</evidence>
<feature type="region of interest" description="Disordered" evidence="1">
    <location>
        <begin position="1"/>
        <end position="28"/>
    </location>
</feature>
<organism evidence="2 3">
    <name type="scientific">Yersinia phage vB_Yru_GN1</name>
    <dbReference type="NCBI Taxonomy" id="3074381"/>
    <lineage>
        <taxon>Viruses</taxon>
        <taxon>Duplodnaviria</taxon>
        <taxon>Heunggongvirae</taxon>
        <taxon>Uroviricota</taxon>
        <taxon>Caudoviricetes</taxon>
        <taxon>Caudoviricetes incertae sedis</taxon>
        <taxon>Sepahanvirus</taxon>
        <taxon>Sepahanvirus vB-Yru-GN1</taxon>
    </lineage>
</organism>
<proteinExistence type="predicted"/>
<sequence>MFDKIKSKMTGQDSAHYSDQYLNDDKSNKPEWLKDRIYGKISEDGKGYSLQELEDLANQCDESECELYDLTGDLAIPPQILRDLINHVKLLQNRGEELLNSFDRMN</sequence>
<accession>A0AA86MC50</accession>
<feature type="compositionally biased region" description="Polar residues" evidence="1">
    <location>
        <begin position="9"/>
        <end position="21"/>
    </location>
</feature>
<reference evidence="2 3" key="1">
    <citation type="submission" date="2023-09" db="EMBL/GenBank/DDBJ databases">
        <title>Analysis of phage genome (vB_Yru_GN1) of the bacterium (Yersinia ruckeri).</title>
        <authorList>
            <person name="Ganjoor M.S."/>
            <person name="Bouzari M."/>
            <person name="Soleimani-Delfan A."/>
        </authorList>
    </citation>
    <scope>NUCLEOTIDE SEQUENCE [LARGE SCALE GENOMIC DNA]</scope>
    <source>
        <strain evidence="3">vB_Yru_GN1</strain>
    </source>
</reference>
<dbReference type="Proteomes" id="UP001304813">
    <property type="component" value="Segment"/>
</dbReference>